<protein>
    <submittedName>
        <fullName evidence="2">Uncharacterized protein</fullName>
    </submittedName>
</protein>
<dbReference type="STRING" id="29655.A0A0K9NSI2"/>
<evidence type="ECO:0000313" key="3">
    <source>
        <dbReference type="Proteomes" id="UP000036987"/>
    </source>
</evidence>
<organism evidence="2 3">
    <name type="scientific">Zostera marina</name>
    <name type="common">Eelgrass</name>
    <dbReference type="NCBI Taxonomy" id="29655"/>
    <lineage>
        <taxon>Eukaryota</taxon>
        <taxon>Viridiplantae</taxon>
        <taxon>Streptophyta</taxon>
        <taxon>Embryophyta</taxon>
        <taxon>Tracheophyta</taxon>
        <taxon>Spermatophyta</taxon>
        <taxon>Magnoliopsida</taxon>
        <taxon>Liliopsida</taxon>
        <taxon>Zosteraceae</taxon>
        <taxon>Zostera</taxon>
    </lineage>
</organism>
<dbReference type="PANTHER" id="PTHR35991">
    <property type="entry name" value="CA-RESPONSIVE PROTEIN"/>
    <property type="match status" value="1"/>
</dbReference>
<keyword evidence="3" id="KW-1185">Reference proteome</keyword>
<evidence type="ECO:0000313" key="2">
    <source>
        <dbReference type="EMBL" id="KMZ59726.1"/>
    </source>
</evidence>
<dbReference type="OrthoDB" id="1925033at2759"/>
<dbReference type="AlphaFoldDB" id="A0A0K9NSI2"/>
<gene>
    <name evidence="2" type="ORF">ZOSMA_65G00580</name>
</gene>
<keyword evidence="1" id="KW-0175">Coiled coil</keyword>
<name>A0A0K9NSI2_ZOSMR</name>
<dbReference type="EMBL" id="LFYR01001739">
    <property type="protein sequence ID" value="KMZ59726.1"/>
    <property type="molecule type" value="Genomic_DNA"/>
</dbReference>
<evidence type="ECO:0000256" key="1">
    <source>
        <dbReference type="SAM" id="Coils"/>
    </source>
</evidence>
<feature type="coiled-coil region" evidence="1">
    <location>
        <begin position="77"/>
        <end position="135"/>
    </location>
</feature>
<reference evidence="3" key="1">
    <citation type="journal article" date="2016" name="Nature">
        <title>The genome of the seagrass Zostera marina reveals angiosperm adaptation to the sea.</title>
        <authorList>
            <person name="Olsen J.L."/>
            <person name="Rouze P."/>
            <person name="Verhelst B."/>
            <person name="Lin Y.-C."/>
            <person name="Bayer T."/>
            <person name="Collen J."/>
            <person name="Dattolo E."/>
            <person name="De Paoli E."/>
            <person name="Dittami S."/>
            <person name="Maumus F."/>
            <person name="Michel G."/>
            <person name="Kersting A."/>
            <person name="Lauritano C."/>
            <person name="Lohaus R."/>
            <person name="Toepel M."/>
            <person name="Tonon T."/>
            <person name="Vanneste K."/>
            <person name="Amirebrahimi M."/>
            <person name="Brakel J."/>
            <person name="Bostroem C."/>
            <person name="Chovatia M."/>
            <person name="Grimwood J."/>
            <person name="Jenkins J.W."/>
            <person name="Jueterbock A."/>
            <person name="Mraz A."/>
            <person name="Stam W.T."/>
            <person name="Tice H."/>
            <person name="Bornberg-Bauer E."/>
            <person name="Green P.J."/>
            <person name="Pearson G.A."/>
            <person name="Procaccini G."/>
            <person name="Duarte C.M."/>
            <person name="Schmutz J."/>
            <person name="Reusch T.B.H."/>
            <person name="Van de Peer Y."/>
        </authorList>
    </citation>
    <scope>NUCLEOTIDE SEQUENCE [LARGE SCALE GENOMIC DNA]</scope>
    <source>
        <strain evidence="3">cv. Finnish</strain>
    </source>
</reference>
<sequence>MEEEQSWKKERDRLMADITRLTLGECSGVAKKKPSHVAPVFKTLSNSMQKKFTEQYDIYLKCKETASLTPNQTFEFVECLDEVRRNIEEKSEKMKRRYWIKKALLTKKAKKSCNIDQLSHEVFKMETEASKMQDDYDVYNNINEELKVTPAYIKMIELCERRDEICENCSLEDEIGDISFEELLEIEKKDSAFWNLVKEWTIAQ</sequence>
<accession>A0A0K9NSI2</accession>
<dbReference type="Proteomes" id="UP000036987">
    <property type="component" value="Unassembled WGS sequence"/>
</dbReference>
<dbReference type="OMA" id="TELSAMM"/>
<comment type="caution">
    <text evidence="2">The sequence shown here is derived from an EMBL/GenBank/DDBJ whole genome shotgun (WGS) entry which is preliminary data.</text>
</comment>
<proteinExistence type="predicted"/>
<dbReference type="PANTHER" id="PTHR35991:SF1">
    <property type="entry name" value="CA-RESPONSIVE PROTEIN"/>
    <property type="match status" value="1"/>
</dbReference>